<protein>
    <recommendedName>
        <fullName evidence="8">Methylated-DNA--protein-cysteine methyltransferase</fullName>
        <ecNumber evidence="8">2.1.1.63</ecNumber>
    </recommendedName>
    <alternativeName>
        <fullName evidence="8">6-O-methylguanine-DNA methyltransferase</fullName>
        <shortName evidence="8">MGMT</shortName>
    </alternativeName>
    <alternativeName>
        <fullName evidence="8">O-6-methylguanine-DNA-alkyltransferase</fullName>
    </alternativeName>
</protein>
<dbReference type="InterPro" id="IPR014048">
    <property type="entry name" value="MethylDNA_cys_MeTrfase_DNA-bd"/>
</dbReference>
<dbReference type="PANTHER" id="PTHR10815:SF5">
    <property type="entry name" value="METHYLATED-DNA--PROTEIN-CYSTEINE METHYLTRANSFERASE"/>
    <property type="match status" value="1"/>
</dbReference>
<comment type="miscellaneous">
    <text evidence="8">This enzyme catalyzes only one turnover and therefore is not strictly catalytic. According to one definition, an enzyme is a biocatalyst that acts repeatedly and over many reaction cycles.</text>
</comment>
<dbReference type="Proteomes" id="UP001501822">
    <property type="component" value="Unassembled WGS sequence"/>
</dbReference>
<accession>A0ABN0WPQ7</accession>
<comment type="catalytic activity">
    <reaction evidence="7 8">
        <text>a 6-O-methyl-2'-deoxyguanosine in DNA + L-cysteinyl-[protein] = S-methyl-L-cysteinyl-[protein] + a 2'-deoxyguanosine in DNA</text>
        <dbReference type="Rhea" id="RHEA:24000"/>
        <dbReference type="Rhea" id="RHEA-COMP:10131"/>
        <dbReference type="Rhea" id="RHEA-COMP:10132"/>
        <dbReference type="Rhea" id="RHEA-COMP:11367"/>
        <dbReference type="Rhea" id="RHEA-COMP:11368"/>
        <dbReference type="ChEBI" id="CHEBI:29950"/>
        <dbReference type="ChEBI" id="CHEBI:82612"/>
        <dbReference type="ChEBI" id="CHEBI:85445"/>
        <dbReference type="ChEBI" id="CHEBI:85448"/>
        <dbReference type="EC" id="2.1.1.63"/>
    </reaction>
</comment>
<evidence type="ECO:0000256" key="5">
    <source>
        <dbReference type="ARBA" id="ARBA00022763"/>
    </source>
</evidence>
<keyword evidence="5 8" id="KW-0227">DNA damage</keyword>
<dbReference type="SUPFAM" id="SSF46767">
    <property type="entry name" value="Methylated DNA-protein cysteine methyltransferase, C-terminal domain"/>
    <property type="match status" value="1"/>
</dbReference>
<evidence type="ECO:0000256" key="8">
    <source>
        <dbReference type="HAMAP-Rule" id="MF_00772"/>
    </source>
</evidence>
<evidence type="ECO:0000256" key="2">
    <source>
        <dbReference type="ARBA" id="ARBA00022490"/>
    </source>
</evidence>
<feature type="domain" description="Methylated-DNA-[protein]-cysteine S-methyltransferase DNA binding" evidence="9">
    <location>
        <begin position="78"/>
        <end position="157"/>
    </location>
</feature>
<gene>
    <name evidence="11" type="ORF">GCM10010151_36550</name>
</gene>
<comment type="caution">
    <text evidence="11">The sequence shown here is derived from an EMBL/GenBank/DDBJ whole genome shotgun (WGS) entry which is preliminary data.</text>
</comment>
<dbReference type="SUPFAM" id="SSF53155">
    <property type="entry name" value="Methylated DNA-protein cysteine methyltransferase domain"/>
    <property type="match status" value="1"/>
</dbReference>
<dbReference type="EMBL" id="BAAABM010000029">
    <property type="protein sequence ID" value="GAA0343633.1"/>
    <property type="molecule type" value="Genomic_DNA"/>
</dbReference>
<dbReference type="NCBIfam" id="TIGR00589">
    <property type="entry name" value="ogt"/>
    <property type="match status" value="1"/>
</dbReference>
<evidence type="ECO:0000313" key="12">
    <source>
        <dbReference type="Proteomes" id="UP001501822"/>
    </source>
</evidence>
<keyword evidence="3 8" id="KW-0489">Methyltransferase</keyword>
<keyword evidence="2 8" id="KW-0963">Cytoplasm</keyword>
<dbReference type="InterPro" id="IPR023546">
    <property type="entry name" value="MGMT"/>
</dbReference>
<proteinExistence type="inferred from homology"/>
<dbReference type="RefSeq" id="WP_252798871.1">
    <property type="nucleotide sequence ID" value="NZ_BAAABM010000029.1"/>
</dbReference>
<keyword evidence="4 8" id="KW-0808">Transferase</keyword>
<dbReference type="HAMAP" id="MF_00772">
    <property type="entry name" value="OGT"/>
    <property type="match status" value="1"/>
</dbReference>
<dbReference type="EC" id="2.1.1.63" evidence="8"/>
<dbReference type="InterPro" id="IPR036388">
    <property type="entry name" value="WH-like_DNA-bd_sf"/>
</dbReference>
<evidence type="ECO:0000256" key="6">
    <source>
        <dbReference type="ARBA" id="ARBA00023204"/>
    </source>
</evidence>
<evidence type="ECO:0000259" key="10">
    <source>
        <dbReference type="Pfam" id="PF02870"/>
    </source>
</evidence>
<dbReference type="InterPro" id="IPR001497">
    <property type="entry name" value="MethylDNA_cys_MeTrfase_AS"/>
</dbReference>
<keyword evidence="6 8" id="KW-0234">DNA repair</keyword>
<dbReference type="Gene3D" id="1.10.10.10">
    <property type="entry name" value="Winged helix-like DNA-binding domain superfamily/Winged helix DNA-binding domain"/>
    <property type="match status" value="1"/>
</dbReference>
<evidence type="ECO:0000256" key="4">
    <source>
        <dbReference type="ARBA" id="ARBA00022679"/>
    </source>
</evidence>
<dbReference type="PANTHER" id="PTHR10815">
    <property type="entry name" value="METHYLATED-DNA--PROTEIN-CYSTEINE METHYLTRANSFERASE"/>
    <property type="match status" value="1"/>
</dbReference>
<keyword evidence="12" id="KW-1185">Reference proteome</keyword>
<dbReference type="Gene3D" id="3.30.160.70">
    <property type="entry name" value="Methylated DNA-protein cysteine methyltransferase domain"/>
    <property type="match status" value="1"/>
</dbReference>
<name>A0ABN0WPQ7_9ACTN</name>
<evidence type="ECO:0000256" key="1">
    <source>
        <dbReference type="ARBA" id="ARBA00001286"/>
    </source>
</evidence>
<comment type="function">
    <text evidence="8">Involved in the cellular defense against the biological effects of O6-methylguanine (O6-MeG) and O4-methylthymine (O4-MeT) in DNA. Repairs the methylated nucleobase in DNA by stoichiometrically transferring the methyl group to a cysteine residue in the enzyme. This is a suicide reaction: the enzyme is irreversibly inactivated.</text>
</comment>
<feature type="domain" description="Methylguanine DNA methyltransferase ribonuclease-like" evidence="10">
    <location>
        <begin position="6"/>
        <end position="74"/>
    </location>
</feature>
<reference evidence="11 12" key="1">
    <citation type="journal article" date="2019" name="Int. J. Syst. Evol. Microbiol.">
        <title>The Global Catalogue of Microorganisms (GCM) 10K type strain sequencing project: providing services to taxonomists for standard genome sequencing and annotation.</title>
        <authorList>
            <consortium name="The Broad Institute Genomics Platform"/>
            <consortium name="The Broad Institute Genome Sequencing Center for Infectious Disease"/>
            <person name="Wu L."/>
            <person name="Ma J."/>
        </authorList>
    </citation>
    <scope>NUCLEOTIDE SEQUENCE [LARGE SCALE GENOMIC DNA]</scope>
    <source>
        <strain evidence="11 12">JCM 3146</strain>
    </source>
</reference>
<comment type="subcellular location">
    <subcellularLocation>
        <location evidence="8">Cytoplasm</location>
    </subcellularLocation>
</comment>
<dbReference type="Pfam" id="PF02870">
    <property type="entry name" value="Methyltransf_1N"/>
    <property type="match status" value="1"/>
</dbReference>
<dbReference type="PROSITE" id="PS00374">
    <property type="entry name" value="MGMT"/>
    <property type="match status" value="1"/>
</dbReference>
<dbReference type="CDD" id="cd06445">
    <property type="entry name" value="ATase"/>
    <property type="match status" value="1"/>
</dbReference>
<evidence type="ECO:0000313" key="11">
    <source>
        <dbReference type="EMBL" id="GAA0343633.1"/>
    </source>
</evidence>
<comment type="catalytic activity">
    <reaction evidence="1 8">
        <text>a 4-O-methyl-thymidine in DNA + L-cysteinyl-[protein] = a thymidine in DNA + S-methyl-L-cysteinyl-[protein]</text>
        <dbReference type="Rhea" id="RHEA:53428"/>
        <dbReference type="Rhea" id="RHEA-COMP:10131"/>
        <dbReference type="Rhea" id="RHEA-COMP:10132"/>
        <dbReference type="Rhea" id="RHEA-COMP:13555"/>
        <dbReference type="Rhea" id="RHEA-COMP:13556"/>
        <dbReference type="ChEBI" id="CHEBI:29950"/>
        <dbReference type="ChEBI" id="CHEBI:82612"/>
        <dbReference type="ChEBI" id="CHEBI:137386"/>
        <dbReference type="ChEBI" id="CHEBI:137387"/>
        <dbReference type="EC" id="2.1.1.63"/>
    </reaction>
</comment>
<organism evidence="11 12">
    <name type="scientific">Actinoallomurus spadix</name>
    <dbReference type="NCBI Taxonomy" id="79912"/>
    <lineage>
        <taxon>Bacteria</taxon>
        <taxon>Bacillati</taxon>
        <taxon>Actinomycetota</taxon>
        <taxon>Actinomycetes</taxon>
        <taxon>Streptosporangiales</taxon>
        <taxon>Thermomonosporaceae</taxon>
        <taxon>Actinoallomurus</taxon>
    </lineage>
</organism>
<dbReference type="Pfam" id="PF01035">
    <property type="entry name" value="DNA_binding_1"/>
    <property type="match status" value="1"/>
</dbReference>
<sequence>MSPRVHTVMDSPVGPLTLVAAGGALTGLYMDRQRYRPEQHTFGERDPAPFGAAIGQLEEYFAGRRTVFDLPLAPAGTAFQRRVWAALREIPFGGTVSYGELAERIGRPTAARAVGLANGKNPIGIILPCHRVVGSTGDLTGYGGGLHRKRHLLAFERRAGAAPMAPLPVPDAALDQRPNGQGR</sequence>
<feature type="active site" description="Nucleophile; methyl group acceptor" evidence="8">
    <location>
        <position position="129"/>
    </location>
</feature>
<comment type="similarity">
    <text evidence="8">Belongs to the MGMT family.</text>
</comment>
<dbReference type="InterPro" id="IPR008332">
    <property type="entry name" value="MethylG_MeTrfase_N"/>
</dbReference>
<evidence type="ECO:0000256" key="3">
    <source>
        <dbReference type="ARBA" id="ARBA00022603"/>
    </source>
</evidence>
<evidence type="ECO:0000259" key="9">
    <source>
        <dbReference type="Pfam" id="PF01035"/>
    </source>
</evidence>
<dbReference type="InterPro" id="IPR036217">
    <property type="entry name" value="MethylDNA_cys_MeTrfase_DNAb"/>
</dbReference>
<evidence type="ECO:0000256" key="7">
    <source>
        <dbReference type="ARBA" id="ARBA00049348"/>
    </source>
</evidence>
<dbReference type="InterPro" id="IPR036631">
    <property type="entry name" value="MGMT_N_sf"/>
</dbReference>